<organism evidence="1">
    <name type="scientific">Candidatus Kentrum sp. FW</name>
    <dbReference type="NCBI Taxonomy" id="2126338"/>
    <lineage>
        <taxon>Bacteria</taxon>
        <taxon>Pseudomonadati</taxon>
        <taxon>Pseudomonadota</taxon>
        <taxon>Gammaproteobacteria</taxon>
        <taxon>Candidatus Kentrum</taxon>
    </lineage>
</organism>
<dbReference type="SUPFAM" id="SSF46689">
    <property type="entry name" value="Homeodomain-like"/>
    <property type="match status" value="1"/>
</dbReference>
<gene>
    <name evidence="1" type="ORF">BECKFW1821C_GA0114237_104713</name>
</gene>
<dbReference type="InterPro" id="IPR009057">
    <property type="entry name" value="Homeodomain-like_sf"/>
</dbReference>
<name>A0A450TWD9_9GAMM</name>
<dbReference type="InterPro" id="IPR036388">
    <property type="entry name" value="WH-like_DNA-bd_sf"/>
</dbReference>
<reference evidence="1" key="1">
    <citation type="submission" date="2019-02" db="EMBL/GenBank/DDBJ databases">
        <authorList>
            <person name="Gruber-Vodicka R. H."/>
            <person name="Seah K. B. B."/>
        </authorList>
    </citation>
    <scope>NUCLEOTIDE SEQUENCE</scope>
    <source>
        <strain evidence="1">BECK_BZ131</strain>
    </source>
</reference>
<dbReference type="Gene3D" id="1.10.10.10">
    <property type="entry name" value="Winged helix-like DNA-binding domain superfamily/Winged helix DNA-binding domain"/>
    <property type="match status" value="1"/>
</dbReference>
<accession>A0A450TWD9</accession>
<dbReference type="PANTHER" id="PTHR34849:SF3">
    <property type="entry name" value="SSR2962 PROTEIN"/>
    <property type="match status" value="1"/>
</dbReference>
<dbReference type="Pfam" id="PF04255">
    <property type="entry name" value="DUF433"/>
    <property type="match status" value="1"/>
</dbReference>
<protein>
    <submittedName>
        <fullName evidence="1">Uncharacterized conserved protein, DUF433 family</fullName>
    </submittedName>
</protein>
<dbReference type="InterPro" id="IPR007367">
    <property type="entry name" value="DUF433"/>
</dbReference>
<dbReference type="PANTHER" id="PTHR34849">
    <property type="entry name" value="SSL5025 PROTEIN"/>
    <property type="match status" value="1"/>
</dbReference>
<proteinExistence type="predicted"/>
<dbReference type="AlphaFoldDB" id="A0A450TWD9"/>
<evidence type="ECO:0000313" key="1">
    <source>
        <dbReference type="EMBL" id="VFJ73218.1"/>
    </source>
</evidence>
<dbReference type="EMBL" id="CAADFE010000047">
    <property type="protein sequence ID" value="VFJ73218.1"/>
    <property type="molecule type" value="Genomic_DNA"/>
</dbReference>
<sequence>MNWREYIDTDPTVLSGKPLIKGTRLSVDFLLGLFAEGWTEKHILENYPHLSRESLRALFAFSAECMRDEAIYPITYPMNVGAPS</sequence>